<evidence type="ECO:0000313" key="3">
    <source>
        <dbReference type="Proteomes" id="UP000251341"/>
    </source>
</evidence>
<evidence type="ECO:0008006" key="4">
    <source>
        <dbReference type="Google" id="ProtNLM"/>
    </source>
</evidence>
<keyword evidence="3" id="KW-1185">Reference proteome</keyword>
<organism evidence="2 3">
    <name type="scientific">Limnohabitans curvus</name>
    <dbReference type="NCBI Taxonomy" id="323423"/>
    <lineage>
        <taxon>Bacteria</taxon>
        <taxon>Pseudomonadati</taxon>
        <taxon>Pseudomonadota</taxon>
        <taxon>Betaproteobacteria</taxon>
        <taxon>Burkholderiales</taxon>
        <taxon>Comamonadaceae</taxon>
        <taxon>Limnohabitans</taxon>
    </lineage>
</organism>
<keyword evidence="1" id="KW-0472">Membrane</keyword>
<name>A0A315FXZ6_9BURK</name>
<proteinExistence type="predicted"/>
<dbReference type="Proteomes" id="UP000251341">
    <property type="component" value="Unassembled WGS sequence"/>
</dbReference>
<protein>
    <recommendedName>
        <fullName evidence="4">DUF883 domain-containing protein</fullName>
    </recommendedName>
</protein>
<keyword evidence="1" id="KW-1133">Transmembrane helix</keyword>
<feature type="transmembrane region" description="Helical" evidence="1">
    <location>
        <begin position="52"/>
        <end position="71"/>
    </location>
</feature>
<keyword evidence="1" id="KW-0812">Transmembrane</keyword>
<comment type="caution">
    <text evidence="2">The sequence shown here is derived from an EMBL/GenBank/DDBJ whole genome shotgun (WGS) entry which is preliminary data.</text>
</comment>
<dbReference type="AlphaFoldDB" id="A0A315FXZ6"/>
<accession>A0A315FXZ6</accession>
<dbReference type="EMBL" id="NESP01000001">
    <property type="protein sequence ID" value="PUE58227.1"/>
    <property type="molecule type" value="Genomic_DNA"/>
</dbReference>
<reference evidence="2 3" key="1">
    <citation type="submission" date="2017-04" db="EMBL/GenBank/DDBJ databases">
        <title>Unexpected and diverse lifestyles within the genus Limnohabitans.</title>
        <authorList>
            <person name="Kasalicky V."/>
            <person name="Mehrshad M."/>
            <person name="Andrei S.-A."/>
            <person name="Salcher M."/>
            <person name="Kratochvilova H."/>
            <person name="Simek K."/>
            <person name="Ghai R."/>
        </authorList>
    </citation>
    <scope>NUCLEOTIDE SEQUENCE [LARGE SCALE GENOMIC DNA]</scope>
    <source>
        <strain evidence="2 3">MWH-C5</strain>
    </source>
</reference>
<evidence type="ECO:0000256" key="1">
    <source>
        <dbReference type="SAM" id="Phobius"/>
    </source>
</evidence>
<gene>
    <name evidence="2" type="ORF">B9Z44_00565</name>
</gene>
<evidence type="ECO:0000313" key="2">
    <source>
        <dbReference type="EMBL" id="PUE58227.1"/>
    </source>
</evidence>
<sequence>MAKTVDELKTEAANLLQRSSQALHQQSEQIRTQALKARESALGYVQHEPAKALLIAAGVGAALVFLGNWIGHRDKR</sequence>